<dbReference type="SUPFAM" id="SSF46785">
    <property type="entry name" value="Winged helix' DNA-binding domain"/>
    <property type="match status" value="1"/>
</dbReference>
<dbReference type="InterPro" id="IPR011711">
    <property type="entry name" value="GntR_C"/>
</dbReference>
<dbReference type="SUPFAM" id="SSF48008">
    <property type="entry name" value="GntR ligand-binding domain-like"/>
    <property type="match status" value="1"/>
</dbReference>
<keyword evidence="2" id="KW-0238">DNA-binding</keyword>
<dbReference type="AlphaFoldDB" id="A0A429Y7M0"/>
<evidence type="ECO:0000259" key="4">
    <source>
        <dbReference type="PROSITE" id="PS50949"/>
    </source>
</evidence>
<name>A0A429Y7M0_9BACI</name>
<dbReference type="Pfam" id="PF00392">
    <property type="entry name" value="GntR"/>
    <property type="match status" value="1"/>
</dbReference>
<dbReference type="PANTHER" id="PTHR43537:SF5">
    <property type="entry name" value="UXU OPERON TRANSCRIPTIONAL REGULATOR"/>
    <property type="match status" value="1"/>
</dbReference>
<dbReference type="EMBL" id="QYTV02000001">
    <property type="protein sequence ID" value="RST77421.1"/>
    <property type="molecule type" value="Genomic_DNA"/>
</dbReference>
<gene>
    <name evidence="5" type="ORF">D4T97_002740</name>
</gene>
<keyword evidence="6" id="KW-1185">Reference proteome</keyword>
<keyword evidence="3" id="KW-0804">Transcription</keyword>
<dbReference type="RefSeq" id="WP_126047398.1">
    <property type="nucleotide sequence ID" value="NZ_QYTV02000001.1"/>
</dbReference>
<dbReference type="GO" id="GO:0003700">
    <property type="term" value="F:DNA-binding transcription factor activity"/>
    <property type="evidence" value="ECO:0007669"/>
    <property type="project" value="InterPro"/>
</dbReference>
<keyword evidence="1" id="KW-0805">Transcription regulation</keyword>
<dbReference type="PANTHER" id="PTHR43537">
    <property type="entry name" value="TRANSCRIPTIONAL REGULATOR, GNTR FAMILY"/>
    <property type="match status" value="1"/>
</dbReference>
<evidence type="ECO:0000313" key="5">
    <source>
        <dbReference type="EMBL" id="RST77421.1"/>
    </source>
</evidence>
<dbReference type="InterPro" id="IPR008920">
    <property type="entry name" value="TF_FadR/GntR_C"/>
</dbReference>
<reference evidence="5" key="1">
    <citation type="submission" date="2018-12" db="EMBL/GenBank/DDBJ databases">
        <authorList>
            <person name="Sun L."/>
            <person name="Chen Z."/>
        </authorList>
    </citation>
    <scope>NUCLEOTIDE SEQUENCE [LARGE SCALE GENOMIC DNA]</scope>
    <source>
        <strain evidence="5">3-2-2</strain>
    </source>
</reference>
<dbReference type="GO" id="GO:0003677">
    <property type="term" value="F:DNA binding"/>
    <property type="evidence" value="ECO:0007669"/>
    <property type="project" value="UniProtKB-KW"/>
</dbReference>
<dbReference type="Gene3D" id="1.20.120.530">
    <property type="entry name" value="GntR ligand-binding domain-like"/>
    <property type="match status" value="1"/>
</dbReference>
<dbReference type="SMART" id="SM00895">
    <property type="entry name" value="FCD"/>
    <property type="match status" value="1"/>
</dbReference>
<dbReference type="OrthoDB" id="369138at2"/>
<dbReference type="Proteomes" id="UP000287156">
    <property type="component" value="Unassembled WGS sequence"/>
</dbReference>
<sequence length="225" mass="25555">MNLKPIQKKRVYQEIIEQIQILIKKGDLKPGDKLPSERELAHSLSVSRNAVREAVSVLESAGIIEIFPGIGIFLIEDSNALILNRLAEILNNDVLRLSELLDIRQGIEGHGAYLAAICRTDSELEEIRKAYEGMKKPSYSKVEAIRDFHLAIAAATKNTTLLRIVDMLLESFSRDYKAPYDKNERQILQTEYYEIVQAIEGRDAEKAESLMKRHFVNMKGRIACL</sequence>
<dbReference type="PROSITE" id="PS50949">
    <property type="entry name" value="HTH_GNTR"/>
    <property type="match status" value="1"/>
</dbReference>
<evidence type="ECO:0000313" key="6">
    <source>
        <dbReference type="Proteomes" id="UP000287156"/>
    </source>
</evidence>
<comment type="caution">
    <text evidence="5">The sequence shown here is derived from an EMBL/GenBank/DDBJ whole genome shotgun (WGS) entry which is preliminary data.</text>
</comment>
<organism evidence="5 6">
    <name type="scientific">Siminovitchia acidinfaciens</name>
    <dbReference type="NCBI Taxonomy" id="2321395"/>
    <lineage>
        <taxon>Bacteria</taxon>
        <taxon>Bacillati</taxon>
        <taxon>Bacillota</taxon>
        <taxon>Bacilli</taxon>
        <taxon>Bacillales</taxon>
        <taxon>Bacillaceae</taxon>
        <taxon>Siminovitchia</taxon>
    </lineage>
</organism>
<proteinExistence type="predicted"/>
<dbReference type="InterPro" id="IPR036388">
    <property type="entry name" value="WH-like_DNA-bd_sf"/>
</dbReference>
<dbReference type="InterPro" id="IPR036390">
    <property type="entry name" value="WH_DNA-bd_sf"/>
</dbReference>
<dbReference type="Pfam" id="PF07729">
    <property type="entry name" value="FCD"/>
    <property type="match status" value="1"/>
</dbReference>
<evidence type="ECO:0000256" key="1">
    <source>
        <dbReference type="ARBA" id="ARBA00023015"/>
    </source>
</evidence>
<dbReference type="Gene3D" id="1.10.10.10">
    <property type="entry name" value="Winged helix-like DNA-binding domain superfamily/Winged helix DNA-binding domain"/>
    <property type="match status" value="1"/>
</dbReference>
<feature type="domain" description="HTH gntR-type" evidence="4">
    <location>
        <begin position="9"/>
        <end position="77"/>
    </location>
</feature>
<evidence type="ECO:0000256" key="2">
    <source>
        <dbReference type="ARBA" id="ARBA00023125"/>
    </source>
</evidence>
<protein>
    <submittedName>
        <fullName evidence="5">FadR family transcriptional regulator</fullName>
    </submittedName>
</protein>
<dbReference type="CDD" id="cd07377">
    <property type="entry name" value="WHTH_GntR"/>
    <property type="match status" value="1"/>
</dbReference>
<evidence type="ECO:0000256" key="3">
    <source>
        <dbReference type="ARBA" id="ARBA00023163"/>
    </source>
</evidence>
<accession>A0A429Y7M0</accession>
<dbReference type="PRINTS" id="PR00035">
    <property type="entry name" value="HTHGNTR"/>
</dbReference>
<dbReference type="SMART" id="SM00345">
    <property type="entry name" value="HTH_GNTR"/>
    <property type="match status" value="1"/>
</dbReference>
<dbReference type="InterPro" id="IPR000524">
    <property type="entry name" value="Tscrpt_reg_HTH_GntR"/>
</dbReference>